<name>A0A3B6D665_WHEAT</name>
<dbReference type="Proteomes" id="UP000019116">
    <property type="component" value="Chromosome 2D"/>
</dbReference>
<organism evidence="1">
    <name type="scientific">Triticum aestivum</name>
    <name type="common">Wheat</name>
    <dbReference type="NCBI Taxonomy" id="4565"/>
    <lineage>
        <taxon>Eukaryota</taxon>
        <taxon>Viridiplantae</taxon>
        <taxon>Streptophyta</taxon>
        <taxon>Embryophyta</taxon>
        <taxon>Tracheophyta</taxon>
        <taxon>Spermatophyta</taxon>
        <taxon>Magnoliopsida</taxon>
        <taxon>Liliopsida</taxon>
        <taxon>Poales</taxon>
        <taxon>Poaceae</taxon>
        <taxon>BOP clade</taxon>
        <taxon>Pooideae</taxon>
        <taxon>Triticodae</taxon>
        <taxon>Triticeae</taxon>
        <taxon>Triticinae</taxon>
        <taxon>Triticum</taxon>
    </lineage>
</organism>
<dbReference type="Gramene" id="TraesARI2D03G01120800.1">
    <property type="protein sequence ID" value="TraesARI2D03G01120800.1"/>
    <property type="gene ID" value="TraesARI2D03G01120800"/>
</dbReference>
<dbReference type="OMA" id="KISYMIC"/>
<dbReference type="Gramene" id="TraesCS2D02G083400.1">
    <property type="protein sequence ID" value="TraesCS2D02G083400.1"/>
    <property type="gene ID" value="TraesCS2D02G083400"/>
</dbReference>
<reference evidence="1" key="2">
    <citation type="submission" date="2018-10" db="UniProtKB">
        <authorList>
            <consortium name="EnsemblPlants"/>
        </authorList>
    </citation>
    <scope>IDENTIFICATION</scope>
</reference>
<accession>A0A3B6D665</accession>
<reference evidence="1" key="1">
    <citation type="submission" date="2018-08" db="EMBL/GenBank/DDBJ databases">
        <authorList>
            <person name="Rossello M."/>
        </authorList>
    </citation>
    <scope>NUCLEOTIDE SEQUENCE [LARGE SCALE GENOMIC DNA]</scope>
    <source>
        <strain evidence="1">cv. Chinese Spring</strain>
    </source>
</reference>
<dbReference type="AlphaFoldDB" id="A0A3B6D665"/>
<evidence type="ECO:0000313" key="1">
    <source>
        <dbReference type="EnsemblPlants" id="TraesCS2D02G083400.1"/>
    </source>
</evidence>
<proteinExistence type="predicted"/>
<evidence type="ECO:0000313" key="2">
    <source>
        <dbReference type="Proteomes" id="UP000019116"/>
    </source>
</evidence>
<dbReference type="Gramene" id="TraesCLE_scaffold_034125_01G000300.1">
    <property type="protein sequence ID" value="TraesCLE_scaffold_034125_01G000300.1"/>
    <property type="gene ID" value="TraesCLE_scaffold_034125_01G000300"/>
</dbReference>
<dbReference type="Gramene" id="TraesCAD_scaffold_045250_01G000200.1">
    <property type="protein sequence ID" value="TraesCAD_scaffold_045250_01G000200.1"/>
    <property type="gene ID" value="TraesCAD_scaffold_045250_01G000200"/>
</dbReference>
<dbReference type="Gramene" id="TraesCS2D03G0164900.1">
    <property type="protein sequence ID" value="TraesCS2D03G0164900.1.CDS"/>
    <property type="gene ID" value="TraesCS2D03G0164900"/>
</dbReference>
<dbReference type="Gramene" id="TraesWEE_scaffold_043805_01G000300.1">
    <property type="protein sequence ID" value="TraesWEE_scaffold_043805_01G000300.1"/>
    <property type="gene ID" value="TraesWEE_scaffold_043805_01G000300"/>
</dbReference>
<sequence length="89" mass="9980">MVINAEDLLAAQLFTCEAWLTSGGTINNSRTEKVAVVRPAVVLPSASSRALQQKKISYMICRVDISYYGWVNFEHKNGLERYLISVITE</sequence>
<protein>
    <submittedName>
        <fullName evidence="1">Uncharacterized protein</fullName>
    </submittedName>
</protein>
<dbReference type="Gramene" id="TraesROB_scaffold_045868_01G000300.1">
    <property type="protein sequence ID" value="TraesROB_scaffold_045868_01G000300.1"/>
    <property type="gene ID" value="TraesROB_scaffold_045868_01G000300"/>
</dbReference>
<dbReference type="EnsemblPlants" id="TraesCS2D02G083400.1">
    <property type="protein sequence ID" value="TraesCS2D02G083400.1"/>
    <property type="gene ID" value="TraesCS2D02G083400"/>
</dbReference>
<keyword evidence="2" id="KW-1185">Reference proteome</keyword>